<evidence type="ECO:0000313" key="2">
    <source>
        <dbReference type="Proteomes" id="UP000515211"/>
    </source>
</evidence>
<reference evidence="2" key="1">
    <citation type="journal article" date="2016" name="Nat. Genet.">
        <title>The genome sequences of Arachis duranensis and Arachis ipaensis, the diploid ancestors of cultivated peanut.</title>
        <authorList>
            <person name="Bertioli D.J."/>
            <person name="Cannon S.B."/>
            <person name="Froenicke L."/>
            <person name="Huang G."/>
            <person name="Farmer A.D."/>
            <person name="Cannon E.K."/>
            <person name="Liu X."/>
            <person name="Gao D."/>
            <person name="Clevenger J."/>
            <person name="Dash S."/>
            <person name="Ren L."/>
            <person name="Moretzsohn M.C."/>
            <person name="Shirasawa K."/>
            <person name="Huang W."/>
            <person name="Vidigal B."/>
            <person name="Abernathy B."/>
            <person name="Chu Y."/>
            <person name="Niederhuth C.E."/>
            <person name="Umale P."/>
            <person name="Araujo A.C."/>
            <person name="Kozik A."/>
            <person name="Kim K.D."/>
            <person name="Burow M.D."/>
            <person name="Varshney R.K."/>
            <person name="Wang X."/>
            <person name="Zhang X."/>
            <person name="Barkley N."/>
            <person name="Guimaraes P.M."/>
            <person name="Isobe S."/>
            <person name="Guo B."/>
            <person name="Liao B."/>
            <person name="Stalker H.T."/>
            <person name="Schmitz R.J."/>
            <person name="Scheffler B.E."/>
            <person name="Leal-Bertioli S.C."/>
            <person name="Xun X."/>
            <person name="Jackson S.A."/>
            <person name="Michelmore R."/>
            <person name="Ozias-Akins P."/>
        </authorList>
    </citation>
    <scope>NUCLEOTIDE SEQUENCE [LARGE SCALE GENOMIC DNA]</scope>
    <source>
        <strain evidence="2">cv. V14167</strain>
    </source>
</reference>
<feature type="compositionally biased region" description="Basic and acidic residues" evidence="1">
    <location>
        <begin position="520"/>
        <end position="538"/>
    </location>
</feature>
<sequence>MPPDMFNEWVQLHIFYEGLSYESKKVVDHLSGGFLNKKKTIEEAIDVIETVADNEYFYACERSNNRGVMELNNVDAILAQNKMITKQLTELTKQMEKNQAAAIHTQPSPQSEQAHDPYSKTYNPGWKNHPNFGWENQQNQGQNHKSHNPNQYTYQKSNPRSYQHPHNNSAQPPYQAQANQPQHSTTNPPSEDKLSRIEAMLTNLCKEVQDNRNFKEEVRDSMQSRGEIIKKLESQVGHLSQQIPKSTDSFPNDTEKNPRGEMKKVSWEECKAVTLANEEILEENTSKPTEHSQRSFHGNLEEKEQGNGPVQGKEPKRKEILKPYVPKAPFPQRLRGGEKEKSYSRFLDMFASFSVNIPFIKTLQQMPTYIKCMKELLTKKRTLKARQTVIMNKECSALIKKDLPLKEKYPQSFHIPCAIGDTRIDRGFCDLGASINVMPLSLMKRLQINELKSTDVVIQLVDKTQKQAKGVVENESYHHPIILGRPFLANARALIDVEQGKLILRIHYEHLTFHVFKPTPESEPKPKEPKDDHSKMSLEESNSEPEVEPLKQSLVNKQEFQEIQQPRELKKEMKPRESERAANKDPPNTRTTGAVLEEEKRVVKKLPRGWKNQKIPIDNFFPGDKVILNHHPPIPPHLPTIPSQLPQVFTIRRVLSLEPVKIIKESSGDSFTVRGEDLRHYNSS</sequence>
<dbReference type="KEGG" id="adu:107474251"/>
<name>A0A6P4CCW9_ARADU</name>
<dbReference type="OrthoDB" id="1427857at2759"/>
<evidence type="ECO:0000313" key="3">
    <source>
        <dbReference type="RefSeq" id="XP_015949337.1"/>
    </source>
</evidence>
<feature type="compositionally biased region" description="Basic and acidic residues" evidence="1">
    <location>
        <begin position="284"/>
        <end position="305"/>
    </location>
</feature>
<feature type="region of interest" description="Disordered" evidence="1">
    <location>
        <begin position="280"/>
        <end position="335"/>
    </location>
</feature>
<feature type="compositionally biased region" description="Low complexity" evidence="1">
    <location>
        <begin position="167"/>
        <end position="182"/>
    </location>
</feature>
<evidence type="ECO:0000256" key="1">
    <source>
        <dbReference type="SAM" id="MobiDB-lite"/>
    </source>
</evidence>
<feature type="region of interest" description="Disordered" evidence="1">
    <location>
        <begin position="95"/>
        <end position="192"/>
    </location>
</feature>
<keyword evidence="2" id="KW-1185">Reference proteome</keyword>
<gene>
    <name evidence="3" type="primary">LOC107474251</name>
</gene>
<feature type="compositionally biased region" description="Polar residues" evidence="1">
    <location>
        <begin position="553"/>
        <end position="564"/>
    </location>
</feature>
<feature type="region of interest" description="Disordered" evidence="1">
    <location>
        <begin position="236"/>
        <end position="264"/>
    </location>
</feature>
<proteinExistence type="predicted"/>
<dbReference type="PANTHER" id="PTHR33067">
    <property type="entry name" value="RNA-DIRECTED DNA POLYMERASE-RELATED"/>
    <property type="match status" value="1"/>
</dbReference>
<dbReference type="Gene3D" id="2.40.70.10">
    <property type="entry name" value="Acid Proteases"/>
    <property type="match status" value="1"/>
</dbReference>
<dbReference type="Proteomes" id="UP000515211">
    <property type="component" value="Chromosome 2"/>
</dbReference>
<protein>
    <submittedName>
        <fullName evidence="3">Uncharacterized protein LOC107474251</fullName>
    </submittedName>
</protein>
<dbReference type="InterPro" id="IPR021109">
    <property type="entry name" value="Peptidase_aspartic_dom_sf"/>
</dbReference>
<dbReference type="PANTHER" id="PTHR33067:SF9">
    <property type="entry name" value="RNA-DIRECTED DNA POLYMERASE"/>
    <property type="match status" value="1"/>
</dbReference>
<dbReference type="GeneID" id="107474251"/>
<feature type="compositionally biased region" description="Polar residues" evidence="1">
    <location>
        <begin position="134"/>
        <end position="166"/>
    </location>
</feature>
<feature type="compositionally biased region" description="Polar residues" evidence="1">
    <location>
        <begin position="237"/>
        <end position="252"/>
    </location>
</feature>
<dbReference type="CDD" id="cd00303">
    <property type="entry name" value="retropepsin_like"/>
    <property type="match status" value="1"/>
</dbReference>
<feature type="region of interest" description="Disordered" evidence="1">
    <location>
        <begin position="517"/>
        <end position="594"/>
    </location>
</feature>
<organism evidence="2 3">
    <name type="scientific">Arachis duranensis</name>
    <name type="common">Wild peanut</name>
    <dbReference type="NCBI Taxonomy" id="130453"/>
    <lineage>
        <taxon>Eukaryota</taxon>
        <taxon>Viridiplantae</taxon>
        <taxon>Streptophyta</taxon>
        <taxon>Embryophyta</taxon>
        <taxon>Tracheophyta</taxon>
        <taxon>Spermatophyta</taxon>
        <taxon>Magnoliopsida</taxon>
        <taxon>eudicotyledons</taxon>
        <taxon>Gunneridae</taxon>
        <taxon>Pentapetalae</taxon>
        <taxon>rosids</taxon>
        <taxon>fabids</taxon>
        <taxon>Fabales</taxon>
        <taxon>Fabaceae</taxon>
        <taxon>Papilionoideae</taxon>
        <taxon>50 kb inversion clade</taxon>
        <taxon>dalbergioids sensu lato</taxon>
        <taxon>Dalbergieae</taxon>
        <taxon>Pterocarpus clade</taxon>
        <taxon>Arachis</taxon>
    </lineage>
</organism>
<feature type="compositionally biased region" description="Basic and acidic residues" evidence="1">
    <location>
        <begin position="253"/>
        <end position="264"/>
    </location>
</feature>
<accession>A0A6P4CCW9</accession>
<reference evidence="3" key="2">
    <citation type="submission" date="2025-08" db="UniProtKB">
        <authorList>
            <consortium name="RefSeq"/>
        </authorList>
    </citation>
    <scope>IDENTIFICATION</scope>
    <source>
        <tissue evidence="3">Whole plant</tissue>
    </source>
</reference>
<dbReference type="AlphaFoldDB" id="A0A6P4CCW9"/>
<feature type="compositionally biased region" description="Basic and acidic residues" evidence="1">
    <location>
        <begin position="565"/>
        <end position="583"/>
    </location>
</feature>
<dbReference type="RefSeq" id="XP_015949337.1">
    <property type="nucleotide sequence ID" value="XM_016093851.1"/>
</dbReference>